<evidence type="ECO:0000313" key="3">
    <source>
        <dbReference type="WBParaSite" id="maker-uti_cns_0003565-snap-gene-0.8-mRNA-1"/>
    </source>
</evidence>
<dbReference type="WBParaSite" id="maker-uti_cns_0003565-snap-gene-0.8-mRNA-1">
    <property type="protein sequence ID" value="maker-uti_cns_0003565-snap-gene-0.8-mRNA-1"/>
    <property type="gene ID" value="maker-uti_cns_0003565-snap-gene-0.8"/>
</dbReference>
<evidence type="ECO:0000256" key="1">
    <source>
        <dbReference type="SAM" id="MobiDB-lite"/>
    </source>
</evidence>
<feature type="region of interest" description="Disordered" evidence="1">
    <location>
        <begin position="1"/>
        <end position="27"/>
    </location>
</feature>
<reference evidence="3 4" key="1">
    <citation type="submission" date="2016-11" db="UniProtKB">
        <authorList>
            <consortium name="WormBaseParasite"/>
        </authorList>
    </citation>
    <scope>IDENTIFICATION</scope>
</reference>
<evidence type="ECO:0000313" key="2">
    <source>
        <dbReference type="Proteomes" id="UP000095280"/>
    </source>
</evidence>
<protein>
    <submittedName>
        <fullName evidence="3 4">Kinesin motor domain-containing protein</fullName>
    </submittedName>
</protein>
<keyword evidence="2" id="KW-1185">Reference proteome</keyword>
<sequence length="27" mass="2820">MSKVNIRLSSGPLAGTAPPEPVSELRL</sequence>
<dbReference type="WBParaSite" id="maker-uti_cns_0048100-snap-gene-0.3-mRNA-1">
    <property type="protein sequence ID" value="maker-uti_cns_0048100-snap-gene-0.3-mRNA-1"/>
    <property type="gene ID" value="maker-uti_cns_0048100-snap-gene-0.3"/>
</dbReference>
<proteinExistence type="predicted"/>
<dbReference type="Proteomes" id="UP000095280">
    <property type="component" value="Unplaced"/>
</dbReference>
<accession>A0A1I8JJS1</accession>
<dbReference type="AlphaFoldDB" id="A0A1I8JJS1"/>
<name>A0A1I8JJS1_9PLAT</name>
<evidence type="ECO:0000313" key="4">
    <source>
        <dbReference type="WBParaSite" id="maker-uti_cns_0048100-snap-gene-0.3-mRNA-1"/>
    </source>
</evidence>
<organism evidence="2 4">
    <name type="scientific">Macrostomum lignano</name>
    <dbReference type="NCBI Taxonomy" id="282301"/>
    <lineage>
        <taxon>Eukaryota</taxon>
        <taxon>Metazoa</taxon>
        <taxon>Spiralia</taxon>
        <taxon>Lophotrochozoa</taxon>
        <taxon>Platyhelminthes</taxon>
        <taxon>Rhabditophora</taxon>
        <taxon>Macrostomorpha</taxon>
        <taxon>Macrostomida</taxon>
        <taxon>Macrostomidae</taxon>
        <taxon>Macrostomum</taxon>
    </lineage>
</organism>